<accession>A0AAU6SHC1</accession>
<reference evidence="5" key="1">
    <citation type="submission" date="2023-06" db="EMBL/GenBank/DDBJ databases">
        <title>Takout-proteins of Maconellicoccus hirsutus.</title>
        <authorList>
            <person name="S S.B."/>
            <person name="Negi N."/>
            <person name="Nagarjuna Reddy K."/>
            <person name="R G.G."/>
        </authorList>
    </citation>
    <scope>NUCLEOTIDE SEQUENCE</scope>
</reference>
<dbReference type="InterPro" id="IPR038606">
    <property type="entry name" value="To_sf"/>
</dbReference>
<dbReference type="EMBL" id="OR247753">
    <property type="protein sequence ID" value="WZP32410.1"/>
    <property type="molecule type" value="mRNA"/>
</dbReference>
<feature type="chain" id="PRO_5043716703" evidence="4">
    <location>
        <begin position="22"/>
        <end position="254"/>
    </location>
</feature>
<dbReference type="FunFam" id="3.15.10.30:FF:000001">
    <property type="entry name" value="Takeout-like protein 1"/>
    <property type="match status" value="1"/>
</dbReference>
<dbReference type="GO" id="GO:0005615">
    <property type="term" value="C:extracellular space"/>
    <property type="evidence" value="ECO:0007669"/>
    <property type="project" value="TreeGrafter"/>
</dbReference>
<dbReference type="PANTHER" id="PTHR11008">
    <property type="entry name" value="PROTEIN TAKEOUT-LIKE PROTEIN"/>
    <property type="match status" value="1"/>
</dbReference>
<feature type="signal peptide" evidence="4">
    <location>
        <begin position="1"/>
        <end position="21"/>
    </location>
</feature>
<dbReference type="AlphaFoldDB" id="A0AAU6SHC1"/>
<keyword evidence="2" id="KW-0090">Biological rhythms</keyword>
<evidence type="ECO:0000256" key="2">
    <source>
        <dbReference type="ARBA" id="ARBA00023108"/>
    </source>
</evidence>
<keyword evidence="1 4" id="KW-0732">Signal</keyword>
<name>A0AAU6SHC1_MACHI</name>
<dbReference type="PANTHER" id="PTHR11008:SF18">
    <property type="entry name" value="BCDNA.GH05536-RELATED"/>
    <property type="match status" value="1"/>
</dbReference>
<proteinExistence type="evidence at transcript level"/>
<evidence type="ECO:0000256" key="4">
    <source>
        <dbReference type="SAM" id="SignalP"/>
    </source>
</evidence>
<organism evidence="5">
    <name type="scientific">Maconellicoccus hirsutus</name>
    <name type="common">Pink hibiscus mealybug</name>
    <dbReference type="NCBI Taxonomy" id="177089"/>
    <lineage>
        <taxon>Eukaryota</taxon>
        <taxon>Metazoa</taxon>
        <taxon>Ecdysozoa</taxon>
        <taxon>Arthropoda</taxon>
        <taxon>Hexapoda</taxon>
        <taxon>Insecta</taxon>
        <taxon>Pterygota</taxon>
        <taxon>Neoptera</taxon>
        <taxon>Paraneoptera</taxon>
        <taxon>Hemiptera</taxon>
        <taxon>Sternorrhyncha</taxon>
        <taxon>Coccoidea</taxon>
        <taxon>Pseudococcidae</taxon>
        <taxon>Maconellicoccus</taxon>
    </lineage>
</organism>
<sequence>MYSRISQLVCFVLLVGVSVFAAPAKKNIQFKACRRSDPLFLQCFKNELQAVIPLLNDGYPKYRLPPLDPFDLPALDIAKGSGAVSVDLSLQKLKIYGLSSARLESLSLDIDNLKSNAKFTFAKPITLIGQYTAKGKVQVLPINGKGPCNITMVDPTLELTNIEGSLVERNNQKYIDLKSVTLKATKMSKLVLKLDNLFQGNKEVSDNLNVFLNENWELLFEELRPAFEEAVAVILKEVASKVLQKIPKDEIFPQ</sequence>
<evidence type="ECO:0000256" key="3">
    <source>
        <dbReference type="ARBA" id="ARBA00060902"/>
    </source>
</evidence>
<dbReference type="GO" id="GO:0007623">
    <property type="term" value="P:circadian rhythm"/>
    <property type="evidence" value="ECO:0007669"/>
    <property type="project" value="UniProtKB-ARBA"/>
</dbReference>
<dbReference type="InterPro" id="IPR010562">
    <property type="entry name" value="Haemolymph_juvenile_hormone-bd"/>
</dbReference>
<comment type="similarity">
    <text evidence="3">Belongs to the TO family.</text>
</comment>
<dbReference type="Pfam" id="PF06585">
    <property type="entry name" value="JHBP"/>
    <property type="match status" value="1"/>
</dbReference>
<evidence type="ECO:0000313" key="5">
    <source>
        <dbReference type="EMBL" id="WZP32410.1"/>
    </source>
</evidence>
<evidence type="ECO:0000256" key="1">
    <source>
        <dbReference type="ARBA" id="ARBA00022729"/>
    </source>
</evidence>
<protein>
    <submittedName>
        <fullName evidence="5">Protein takeout-like protein</fullName>
    </submittedName>
</protein>
<dbReference type="SMART" id="SM00700">
    <property type="entry name" value="JHBP"/>
    <property type="match status" value="1"/>
</dbReference>
<dbReference type="Gene3D" id="3.15.10.30">
    <property type="entry name" value="Haemolymph juvenile hormone binding protein"/>
    <property type="match status" value="1"/>
</dbReference>